<dbReference type="HAMAP" id="MF_00005">
    <property type="entry name" value="Arg_succ_synth_type1"/>
    <property type="match status" value="1"/>
</dbReference>
<keyword evidence="5 10" id="KW-0055">Arginine biosynthesis</keyword>
<feature type="binding site" evidence="10">
    <location>
        <position position="86"/>
    </location>
    <ligand>
        <name>L-citrulline</name>
        <dbReference type="ChEBI" id="CHEBI:57743"/>
    </ligand>
</feature>
<dbReference type="Gene3D" id="1.20.5.470">
    <property type="entry name" value="Single helix bin"/>
    <property type="match status" value="1"/>
</dbReference>
<evidence type="ECO:0000256" key="9">
    <source>
        <dbReference type="ARBA" id="ARBA00022840"/>
    </source>
</evidence>
<evidence type="ECO:0000256" key="4">
    <source>
        <dbReference type="ARBA" id="ARBA00022490"/>
    </source>
</evidence>
<dbReference type="Gene3D" id="3.90.1260.10">
    <property type="entry name" value="Argininosuccinate synthetase, chain A, domain 2"/>
    <property type="match status" value="1"/>
</dbReference>
<dbReference type="GO" id="GO:0000050">
    <property type="term" value="P:urea cycle"/>
    <property type="evidence" value="ECO:0007669"/>
    <property type="project" value="TreeGrafter"/>
</dbReference>
<comment type="subunit">
    <text evidence="2 10">Homotetramer.</text>
</comment>
<feature type="binding site" evidence="10">
    <location>
        <position position="122"/>
    </location>
    <ligand>
        <name>L-aspartate</name>
        <dbReference type="ChEBI" id="CHEBI:29991"/>
    </ligand>
</feature>
<dbReference type="PANTHER" id="PTHR11587:SF2">
    <property type="entry name" value="ARGININOSUCCINATE SYNTHASE"/>
    <property type="match status" value="1"/>
</dbReference>
<evidence type="ECO:0000313" key="14">
    <source>
        <dbReference type="Proteomes" id="UP000290649"/>
    </source>
</evidence>
<evidence type="ECO:0000256" key="5">
    <source>
        <dbReference type="ARBA" id="ARBA00022571"/>
    </source>
</evidence>
<evidence type="ECO:0000256" key="3">
    <source>
        <dbReference type="ARBA" id="ARBA00012286"/>
    </source>
</evidence>
<dbReference type="Pfam" id="PF20979">
    <property type="entry name" value="Arginosuc_syn_C"/>
    <property type="match status" value="1"/>
</dbReference>
<dbReference type="FunFam" id="3.90.1260.10:FF:000007">
    <property type="entry name" value="Argininosuccinate synthase"/>
    <property type="match status" value="1"/>
</dbReference>
<feature type="binding site" evidence="10">
    <location>
        <position position="271"/>
    </location>
    <ligand>
        <name>L-citrulline</name>
        <dbReference type="ChEBI" id="CHEBI:57743"/>
    </ligand>
</feature>
<feature type="binding site" evidence="10">
    <location>
        <position position="174"/>
    </location>
    <ligand>
        <name>L-citrulline</name>
        <dbReference type="ChEBI" id="CHEBI:57743"/>
    </ligand>
</feature>
<dbReference type="InterPro" id="IPR014729">
    <property type="entry name" value="Rossmann-like_a/b/a_fold"/>
</dbReference>
<dbReference type="InterPro" id="IPR018223">
    <property type="entry name" value="Arginosuc_synth_CS"/>
</dbReference>
<keyword evidence="14" id="KW-1185">Reference proteome</keyword>
<feature type="binding site" evidence="10">
    <location>
        <position position="259"/>
    </location>
    <ligand>
        <name>L-citrulline</name>
        <dbReference type="ChEBI" id="CHEBI:57743"/>
    </ligand>
</feature>
<evidence type="ECO:0000256" key="1">
    <source>
        <dbReference type="ARBA" id="ARBA00004967"/>
    </source>
</evidence>
<dbReference type="GO" id="GO:0005524">
    <property type="term" value="F:ATP binding"/>
    <property type="evidence" value="ECO:0007669"/>
    <property type="project" value="UniProtKB-UniRule"/>
</dbReference>
<evidence type="ECO:0000259" key="11">
    <source>
        <dbReference type="Pfam" id="PF00764"/>
    </source>
</evidence>
<feature type="binding site" evidence="10">
    <location>
        <position position="183"/>
    </location>
    <ligand>
        <name>L-citrulline</name>
        <dbReference type="ChEBI" id="CHEBI:57743"/>
    </ligand>
</feature>
<dbReference type="Proteomes" id="UP000290649">
    <property type="component" value="Unassembled WGS sequence"/>
</dbReference>
<evidence type="ECO:0000256" key="8">
    <source>
        <dbReference type="ARBA" id="ARBA00022741"/>
    </source>
</evidence>
<comment type="caution">
    <text evidence="10">Lacks conserved residue(s) required for the propagation of feature annotation.</text>
</comment>
<keyword evidence="7 10" id="KW-0028">Amino-acid biosynthesis</keyword>
<dbReference type="AlphaFoldDB" id="A0A4Q0VRK1"/>
<reference evidence="13 14" key="1">
    <citation type="journal article" date="2019" name="Int. J. Syst. Evol. Microbiol.">
        <title>Anaerobacillus alkaliphilus sp. nov., a novel alkaliphilic and moderately halophilic bacterium.</title>
        <authorList>
            <person name="Borsodi A.K."/>
            <person name="Aszalos J.M."/>
            <person name="Bihari P."/>
            <person name="Nagy I."/>
            <person name="Schumann P."/>
            <person name="Sproer C."/>
            <person name="Kovacs A.L."/>
            <person name="Boka K."/>
            <person name="Dobosy P."/>
            <person name="Ovari M."/>
            <person name="Szili-Kovacs T."/>
            <person name="Toth E."/>
        </authorList>
    </citation>
    <scope>NUCLEOTIDE SEQUENCE [LARGE SCALE GENOMIC DNA]</scope>
    <source>
        <strain evidence="13 14">B16-10</strain>
    </source>
</reference>
<dbReference type="Pfam" id="PF00764">
    <property type="entry name" value="Arginosuc_synth"/>
    <property type="match status" value="1"/>
</dbReference>
<dbReference type="SUPFAM" id="SSF69864">
    <property type="entry name" value="Argininosuccinate synthetase, C-terminal domain"/>
    <property type="match status" value="1"/>
</dbReference>
<keyword evidence="6 10" id="KW-0436">Ligase</keyword>
<dbReference type="GO" id="GO:0006526">
    <property type="term" value="P:L-arginine biosynthetic process"/>
    <property type="evidence" value="ECO:0007669"/>
    <property type="project" value="UniProtKB-UniRule"/>
</dbReference>
<dbReference type="NCBIfam" id="TIGR00032">
    <property type="entry name" value="argG"/>
    <property type="match status" value="1"/>
</dbReference>
<feature type="binding site" evidence="10">
    <location>
        <position position="118"/>
    </location>
    <ligand>
        <name>L-aspartate</name>
        <dbReference type="ChEBI" id="CHEBI:29991"/>
    </ligand>
</feature>
<dbReference type="NCBIfam" id="NF001770">
    <property type="entry name" value="PRK00509.1"/>
    <property type="match status" value="1"/>
</dbReference>
<gene>
    <name evidence="10" type="primary">argG</name>
    <name evidence="13" type="ORF">DS745_19700</name>
</gene>
<feature type="binding site" evidence="10">
    <location>
        <position position="126"/>
    </location>
    <ligand>
        <name>L-citrulline</name>
        <dbReference type="ChEBI" id="CHEBI:57743"/>
    </ligand>
</feature>
<name>A0A4Q0VRK1_9BACI</name>
<evidence type="ECO:0000256" key="6">
    <source>
        <dbReference type="ARBA" id="ARBA00022598"/>
    </source>
</evidence>
<feature type="binding site" evidence="10">
    <location>
        <position position="123"/>
    </location>
    <ligand>
        <name>L-aspartate</name>
        <dbReference type="ChEBI" id="CHEBI:29991"/>
    </ligand>
</feature>
<dbReference type="CDD" id="cd01999">
    <property type="entry name" value="ASS"/>
    <property type="match status" value="1"/>
</dbReference>
<dbReference type="InterPro" id="IPR001518">
    <property type="entry name" value="Arginosuc_synth"/>
</dbReference>
<feature type="binding site" evidence="10">
    <location>
        <position position="116"/>
    </location>
    <ligand>
        <name>ATP</name>
        <dbReference type="ChEBI" id="CHEBI:30616"/>
    </ligand>
</feature>
<evidence type="ECO:0000313" key="13">
    <source>
        <dbReference type="EMBL" id="RXI98547.1"/>
    </source>
</evidence>
<dbReference type="FunFam" id="3.40.50.620:FF:000038">
    <property type="entry name" value="Argininosuccinate synthase"/>
    <property type="match status" value="1"/>
</dbReference>
<dbReference type="PROSITE" id="PS00565">
    <property type="entry name" value="ARGININOSUCCIN_SYN_2"/>
    <property type="match status" value="1"/>
</dbReference>
<sequence>MGKKKVVLAYSGGLDTSVAIKWLGDQGYDVYAVCLDVGEGKDLHFVKEKALTVGAVESYTIDATKEYAEDFVLTALQSQAMYEGKYPLVSALSRPLISKKLVEIANEVGADAVAHGCTGKGNDQVRFEVSIQALNPNLEVLAPVREWGWSRDEEIEYAKEHNVPIPVNLDNPYSVDQNLWGRSCECGVLEDPWATPPEGAYDLTVSIENAPNTPEYVEIGFEQGVPITLNGEQYDLDKLILELNRLAGKHGVGRIDHVENRLVGIKSREVYECPGAMTLLKAHKELEDLTLTKEVAHFKPVISKKITEMIYDGLWFSPLMPALQAFLKETQKTVTGTVRVKLFKGHAIVEGRKSEFSLYDEKLATYSTEDEFDHSAAVGFIKLWGLPTKVSSMVTKKGVN</sequence>
<comment type="catalytic activity">
    <reaction evidence="10">
        <text>L-citrulline + L-aspartate + ATP = 2-(N(omega)-L-arginino)succinate + AMP + diphosphate + H(+)</text>
        <dbReference type="Rhea" id="RHEA:10932"/>
        <dbReference type="ChEBI" id="CHEBI:15378"/>
        <dbReference type="ChEBI" id="CHEBI:29991"/>
        <dbReference type="ChEBI" id="CHEBI:30616"/>
        <dbReference type="ChEBI" id="CHEBI:33019"/>
        <dbReference type="ChEBI" id="CHEBI:57472"/>
        <dbReference type="ChEBI" id="CHEBI:57743"/>
        <dbReference type="ChEBI" id="CHEBI:456215"/>
        <dbReference type="EC" id="6.3.4.5"/>
    </reaction>
</comment>
<keyword evidence="4 10" id="KW-0963">Cytoplasm</keyword>
<dbReference type="FunFam" id="1.20.5.470:FF:000002">
    <property type="entry name" value="Argininosuccinate synthase"/>
    <property type="match status" value="1"/>
</dbReference>
<dbReference type="InterPro" id="IPR048267">
    <property type="entry name" value="Arginosuc_syn_N"/>
</dbReference>
<dbReference type="GO" id="GO:0000053">
    <property type="term" value="P:argininosuccinate metabolic process"/>
    <property type="evidence" value="ECO:0007669"/>
    <property type="project" value="TreeGrafter"/>
</dbReference>
<dbReference type="GO" id="GO:0004055">
    <property type="term" value="F:argininosuccinate synthase activity"/>
    <property type="evidence" value="ECO:0007669"/>
    <property type="project" value="UniProtKB-UniRule"/>
</dbReference>
<comment type="caution">
    <text evidence="13">The sequence shown here is derived from an EMBL/GenBank/DDBJ whole genome shotgun (WGS) entry which is preliminary data.</text>
</comment>
<feature type="domain" description="Arginosuccinate synthase-like N-terminal" evidence="11">
    <location>
        <begin position="5"/>
        <end position="164"/>
    </location>
</feature>
<evidence type="ECO:0000259" key="12">
    <source>
        <dbReference type="Pfam" id="PF20979"/>
    </source>
</evidence>
<comment type="subcellular location">
    <subcellularLocation>
        <location evidence="10">Cytoplasm</location>
    </subcellularLocation>
</comment>
<feature type="binding site" evidence="10">
    <location>
        <begin position="9"/>
        <end position="17"/>
    </location>
    <ligand>
        <name>ATP</name>
        <dbReference type="ChEBI" id="CHEBI:30616"/>
    </ligand>
</feature>
<evidence type="ECO:0000256" key="7">
    <source>
        <dbReference type="ARBA" id="ARBA00022605"/>
    </source>
</evidence>
<dbReference type="PROSITE" id="PS00564">
    <property type="entry name" value="ARGININOSUCCIN_SYN_1"/>
    <property type="match status" value="1"/>
</dbReference>
<dbReference type="PANTHER" id="PTHR11587">
    <property type="entry name" value="ARGININOSUCCINATE SYNTHASE"/>
    <property type="match status" value="1"/>
</dbReference>
<keyword evidence="8 10" id="KW-0547">Nucleotide-binding</keyword>
<evidence type="ECO:0000256" key="10">
    <source>
        <dbReference type="HAMAP-Rule" id="MF_00005"/>
    </source>
</evidence>
<dbReference type="SUPFAM" id="SSF52402">
    <property type="entry name" value="Adenine nucleotide alpha hydrolases-like"/>
    <property type="match status" value="1"/>
</dbReference>
<proteinExistence type="inferred from homology"/>
<dbReference type="EC" id="6.3.4.5" evidence="3 10"/>
<dbReference type="InterPro" id="IPR024074">
    <property type="entry name" value="AS_cat/multimer_dom_body"/>
</dbReference>
<dbReference type="EMBL" id="QOUX01000046">
    <property type="protein sequence ID" value="RXI98547.1"/>
    <property type="molecule type" value="Genomic_DNA"/>
</dbReference>
<feature type="domain" description="Arginosuccinate synthase C-terminal" evidence="12">
    <location>
        <begin position="173"/>
        <end position="390"/>
    </location>
</feature>
<comment type="similarity">
    <text evidence="10">Belongs to the argininosuccinate synthase family. Type 1 subfamily.</text>
</comment>
<dbReference type="InterPro" id="IPR023434">
    <property type="entry name" value="Arginosuc_synth_type_1_subfam"/>
</dbReference>
<dbReference type="Gene3D" id="3.40.50.620">
    <property type="entry name" value="HUPs"/>
    <property type="match status" value="1"/>
</dbReference>
<dbReference type="GO" id="GO:0005737">
    <property type="term" value="C:cytoplasm"/>
    <property type="evidence" value="ECO:0007669"/>
    <property type="project" value="UniProtKB-SubCell"/>
</dbReference>
<evidence type="ECO:0000256" key="2">
    <source>
        <dbReference type="ARBA" id="ARBA00011881"/>
    </source>
</evidence>
<dbReference type="OrthoDB" id="9801641at2"/>
<dbReference type="UniPathway" id="UPA00068">
    <property type="reaction ID" value="UER00113"/>
</dbReference>
<keyword evidence="9 10" id="KW-0067">ATP-binding</keyword>
<comment type="pathway">
    <text evidence="1 10">Amino-acid biosynthesis; L-arginine biosynthesis; L-arginine from L-ornithine and carbamoyl phosphate: step 2/3.</text>
</comment>
<organism evidence="13 14">
    <name type="scientific">Anaerobacillus alkaliphilus</name>
    <dbReference type="NCBI Taxonomy" id="1548597"/>
    <lineage>
        <taxon>Bacteria</taxon>
        <taxon>Bacillati</taxon>
        <taxon>Bacillota</taxon>
        <taxon>Bacilli</taxon>
        <taxon>Bacillales</taxon>
        <taxon>Bacillaceae</taxon>
        <taxon>Anaerobacillus</taxon>
    </lineage>
</organism>
<accession>A0A4Q0VRK1</accession>
<dbReference type="InterPro" id="IPR048268">
    <property type="entry name" value="Arginosuc_syn_C"/>
</dbReference>
<feature type="binding site" evidence="10">
    <location>
        <position position="122"/>
    </location>
    <ligand>
        <name>L-citrulline</name>
        <dbReference type="ChEBI" id="CHEBI:57743"/>
    </ligand>
</feature>
<protein>
    <recommendedName>
        <fullName evidence="3 10">Argininosuccinate synthase</fullName>
        <ecNumber evidence="3 10">6.3.4.5</ecNumber>
    </recommendedName>
    <alternativeName>
        <fullName evidence="10">Citrulline--aspartate ligase</fullName>
    </alternativeName>
</protein>
<dbReference type="RefSeq" id="WP_129079899.1">
    <property type="nucleotide sequence ID" value="NZ_QOUX01000046.1"/>
</dbReference>